<feature type="compositionally biased region" description="Pro residues" evidence="1">
    <location>
        <begin position="50"/>
        <end position="143"/>
    </location>
</feature>
<keyword evidence="2" id="KW-0812">Transmembrane</keyword>
<feature type="transmembrane region" description="Helical" evidence="2">
    <location>
        <begin position="290"/>
        <end position="310"/>
    </location>
</feature>
<accession>A0ABN5DRL5</accession>
<proteinExistence type="predicted"/>
<evidence type="ECO:0000313" key="3">
    <source>
        <dbReference type="EMBL" id="ATH97268.1"/>
    </source>
</evidence>
<protein>
    <submittedName>
        <fullName evidence="3">Uncharacterized protein</fullName>
    </submittedName>
</protein>
<name>A0ABN5DRL5_9MICO</name>
<reference evidence="3 4" key="1">
    <citation type="journal article" date="2016" name="Int. J. Syst. Evol. Microbiol.">
        <title>Dermabacter jinjuensis sp. nov., a novel species of the genus Dermabacter isolated from a clinical specimen.</title>
        <authorList>
            <person name="Park Y.K."/>
            <person name="Lee K.M."/>
            <person name="Lee W.K."/>
            <person name="Cho M.J."/>
            <person name="Lee H.S."/>
            <person name="Cho Y.G."/>
            <person name="Lee Y.C."/>
            <person name="Lee W.K."/>
            <person name="Seong W.K."/>
            <person name="Hwang K.J."/>
        </authorList>
    </citation>
    <scope>NUCLEOTIDE SEQUENCE [LARGE SCALE GENOMIC DNA]</scope>
    <source>
        <strain evidence="3 4">32T</strain>
    </source>
</reference>
<feature type="compositionally biased region" description="Acidic residues" evidence="1">
    <location>
        <begin position="36"/>
        <end position="49"/>
    </location>
</feature>
<keyword evidence="2" id="KW-0472">Membrane</keyword>
<feature type="region of interest" description="Disordered" evidence="1">
    <location>
        <begin position="24"/>
        <end position="262"/>
    </location>
</feature>
<feature type="compositionally biased region" description="Polar residues" evidence="1">
    <location>
        <begin position="217"/>
        <end position="238"/>
    </location>
</feature>
<dbReference type="EMBL" id="CP023482">
    <property type="protein sequence ID" value="ATH97268.1"/>
    <property type="molecule type" value="Genomic_DNA"/>
</dbReference>
<keyword evidence="2" id="KW-1133">Transmembrane helix</keyword>
<evidence type="ECO:0000313" key="4">
    <source>
        <dbReference type="Proteomes" id="UP000815698"/>
    </source>
</evidence>
<gene>
    <name evidence="3" type="ORF">COP05_09355</name>
</gene>
<evidence type="ECO:0000256" key="1">
    <source>
        <dbReference type="SAM" id="MobiDB-lite"/>
    </source>
</evidence>
<organism evidence="3 4">
    <name type="scientific">Dermabacter jinjuensis</name>
    <dbReference type="NCBI Taxonomy" id="1667168"/>
    <lineage>
        <taxon>Bacteria</taxon>
        <taxon>Bacillati</taxon>
        <taxon>Actinomycetota</taxon>
        <taxon>Actinomycetes</taxon>
        <taxon>Micrococcales</taxon>
        <taxon>Dermabacteraceae</taxon>
        <taxon>Dermabacter</taxon>
    </lineage>
</organism>
<feature type="compositionally biased region" description="Polar residues" evidence="1">
    <location>
        <begin position="245"/>
        <end position="254"/>
    </location>
</feature>
<dbReference type="Proteomes" id="UP000815698">
    <property type="component" value="Chromosome"/>
</dbReference>
<sequence length="315" mass="32657">MPGEEYFFFAGFRWVKWWIEHPGEDPCFLWHPAPEPEPEPSPDPTEEPAPEPAPTTDPTEQPAPEPEPTPEPKPTVDPTDAPLPEPEPEPSPDPTEQPTPEPAPTPEPSAEPAPQPNLEPAPAPSEAPAPAPASEPSPQPSPKPEPESEQLPTDAPAVASSPHERPESLAPDLAPEHTTESEINAGSAPAAEPPLDSPAPLLVPEQETSGLALAPAPTSQQTEIPALTVPTTEESQTAPPGVRLNPTQAPTDGSTPPADDVLGADEEKVDTILSVWTNPDGSALGTLKTILAGTVAVGVGVAGGLGALTLRARAK</sequence>
<evidence type="ECO:0000256" key="2">
    <source>
        <dbReference type="SAM" id="Phobius"/>
    </source>
</evidence>
<keyword evidence="4" id="KW-1185">Reference proteome</keyword>